<keyword evidence="1" id="KW-0812">Transmembrane</keyword>
<evidence type="ECO:0000313" key="2">
    <source>
        <dbReference type="EMBL" id="GAA4012965.1"/>
    </source>
</evidence>
<dbReference type="EMBL" id="BAABBQ010000001">
    <property type="protein sequence ID" value="GAA4012965.1"/>
    <property type="molecule type" value="Genomic_DNA"/>
</dbReference>
<sequence>MRFFTEHPESVGESYGEHLLVASSFGASMIAGGIACLIHGLVPGLFMKTGSDTIRRLNQRMVTHRQRKPETLPGLDYVI</sequence>
<dbReference type="Pfam" id="PF19883">
    <property type="entry name" value="DUF6356"/>
    <property type="match status" value="1"/>
</dbReference>
<evidence type="ECO:0008006" key="4">
    <source>
        <dbReference type="Google" id="ProtNLM"/>
    </source>
</evidence>
<accession>A0ABP7SKD7</accession>
<evidence type="ECO:0000313" key="3">
    <source>
        <dbReference type="Proteomes" id="UP001500235"/>
    </source>
</evidence>
<reference evidence="3" key="1">
    <citation type="journal article" date="2019" name="Int. J. Syst. Evol. Microbiol.">
        <title>The Global Catalogue of Microorganisms (GCM) 10K type strain sequencing project: providing services to taxonomists for standard genome sequencing and annotation.</title>
        <authorList>
            <consortium name="The Broad Institute Genomics Platform"/>
            <consortium name="The Broad Institute Genome Sequencing Center for Infectious Disease"/>
            <person name="Wu L."/>
            <person name="Ma J."/>
        </authorList>
    </citation>
    <scope>NUCLEOTIDE SEQUENCE [LARGE SCALE GENOMIC DNA]</scope>
    <source>
        <strain evidence="3">JCM 17563</strain>
    </source>
</reference>
<organism evidence="2 3">
    <name type="scientific">Sphingomonas swuensis</name>
    <dbReference type="NCBI Taxonomy" id="977800"/>
    <lineage>
        <taxon>Bacteria</taxon>
        <taxon>Pseudomonadati</taxon>
        <taxon>Pseudomonadota</taxon>
        <taxon>Alphaproteobacteria</taxon>
        <taxon>Sphingomonadales</taxon>
        <taxon>Sphingomonadaceae</taxon>
        <taxon>Sphingomonas</taxon>
    </lineage>
</organism>
<keyword evidence="1" id="KW-1133">Transmembrane helix</keyword>
<feature type="transmembrane region" description="Helical" evidence="1">
    <location>
        <begin position="20"/>
        <end position="46"/>
    </location>
</feature>
<name>A0ABP7SKD7_9SPHN</name>
<evidence type="ECO:0000256" key="1">
    <source>
        <dbReference type="SAM" id="Phobius"/>
    </source>
</evidence>
<keyword evidence="3" id="KW-1185">Reference proteome</keyword>
<protein>
    <recommendedName>
        <fullName evidence="4">Capsule biosynthesis protein</fullName>
    </recommendedName>
</protein>
<proteinExistence type="predicted"/>
<dbReference type="Proteomes" id="UP001500235">
    <property type="component" value="Unassembled WGS sequence"/>
</dbReference>
<dbReference type="RefSeq" id="WP_344706169.1">
    <property type="nucleotide sequence ID" value="NZ_BAABBQ010000001.1"/>
</dbReference>
<comment type="caution">
    <text evidence="2">The sequence shown here is derived from an EMBL/GenBank/DDBJ whole genome shotgun (WGS) entry which is preliminary data.</text>
</comment>
<dbReference type="InterPro" id="IPR045936">
    <property type="entry name" value="DUF6356"/>
</dbReference>
<gene>
    <name evidence="2" type="ORF">GCM10022280_08780</name>
</gene>
<keyword evidence="1" id="KW-0472">Membrane</keyword>